<gene>
    <name evidence="1" type="ORF">MSG28_002848</name>
</gene>
<reference evidence="1 2" key="1">
    <citation type="journal article" date="2022" name="Genome Biol. Evol.">
        <title>The Spruce Budworm Genome: Reconstructing the Evolutionary History of Antifreeze Proteins.</title>
        <authorList>
            <person name="Beliveau C."/>
            <person name="Gagne P."/>
            <person name="Picq S."/>
            <person name="Vernygora O."/>
            <person name="Keeling C.I."/>
            <person name="Pinkney K."/>
            <person name="Doucet D."/>
            <person name="Wen F."/>
            <person name="Johnston J.S."/>
            <person name="Maaroufi H."/>
            <person name="Boyle B."/>
            <person name="Laroche J."/>
            <person name="Dewar K."/>
            <person name="Juretic N."/>
            <person name="Blackburn G."/>
            <person name="Nisole A."/>
            <person name="Brunet B."/>
            <person name="Brandao M."/>
            <person name="Lumley L."/>
            <person name="Duan J."/>
            <person name="Quan G."/>
            <person name="Lucarotti C.J."/>
            <person name="Roe A.D."/>
            <person name="Sperling F.A.H."/>
            <person name="Levesque R.C."/>
            <person name="Cusson M."/>
        </authorList>
    </citation>
    <scope>NUCLEOTIDE SEQUENCE [LARGE SCALE GENOMIC DNA]</scope>
    <source>
        <strain evidence="1">Glfc:IPQL:Cfum</strain>
    </source>
</reference>
<protein>
    <submittedName>
        <fullName evidence="1">Uncharacterized protein</fullName>
    </submittedName>
</protein>
<evidence type="ECO:0000313" key="2">
    <source>
        <dbReference type="Proteomes" id="UP001064048"/>
    </source>
</evidence>
<keyword evidence="2" id="KW-1185">Reference proteome</keyword>
<dbReference type="EMBL" id="CM046104">
    <property type="protein sequence ID" value="KAI8424298.1"/>
    <property type="molecule type" value="Genomic_DNA"/>
</dbReference>
<evidence type="ECO:0000313" key="1">
    <source>
        <dbReference type="EMBL" id="KAI8424298.1"/>
    </source>
</evidence>
<proteinExistence type="predicted"/>
<sequence length="223" mass="25680">MPTTKSTKTRTKYDIDQRDNTPVHYMDIIRSGLGHYEQRRDDRDLLPQIHRLLEDLSDYIRRPPPPPQQPIYIPYPIQLPAPQCCKCCKTEPNPPNVTTRWPDMEDKRQNWGYDDTDEVEENYGINARPIDFNRIPPPSSTARTPPKVNHGTEQGAQSPTRKLRRCDAPVLSCCNSNDSRQQQQKCFALSGCGDYFEQQDVCSAEHVQEVFDIIMAAYSPTKN</sequence>
<comment type="caution">
    <text evidence="1">The sequence shown here is derived from an EMBL/GenBank/DDBJ whole genome shotgun (WGS) entry which is preliminary data.</text>
</comment>
<dbReference type="Proteomes" id="UP001064048">
    <property type="component" value="Chromosome 4"/>
</dbReference>
<name>A0ACC0JJG6_CHOFU</name>
<organism evidence="1 2">
    <name type="scientific">Choristoneura fumiferana</name>
    <name type="common">Spruce budworm moth</name>
    <name type="synonym">Archips fumiferana</name>
    <dbReference type="NCBI Taxonomy" id="7141"/>
    <lineage>
        <taxon>Eukaryota</taxon>
        <taxon>Metazoa</taxon>
        <taxon>Ecdysozoa</taxon>
        <taxon>Arthropoda</taxon>
        <taxon>Hexapoda</taxon>
        <taxon>Insecta</taxon>
        <taxon>Pterygota</taxon>
        <taxon>Neoptera</taxon>
        <taxon>Endopterygota</taxon>
        <taxon>Lepidoptera</taxon>
        <taxon>Glossata</taxon>
        <taxon>Ditrysia</taxon>
        <taxon>Tortricoidea</taxon>
        <taxon>Tortricidae</taxon>
        <taxon>Tortricinae</taxon>
        <taxon>Choristoneura</taxon>
    </lineage>
</organism>
<accession>A0ACC0JJG6</accession>